<keyword evidence="3" id="KW-0963">Cytoplasm</keyword>
<evidence type="ECO:0000256" key="1">
    <source>
        <dbReference type="ARBA" id="ARBA00004496"/>
    </source>
</evidence>
<keyword evidence="14" id="KW-1185">Reference proteome</keyword>
<name>A0A078B040_STYLE</name>
<evidence type="ECO:0000259" key="12">
    <source>
        <dbReference type="PROSITE" id="PS51985"/>
    </source>
</evidence>
<evidence type="ECO:0000256" key="7">
    <source>
        <dbReference type="ARBA" id="ARBA00022777"/>
    </source>
</evidence>
<dbReference type="SUPFAM" id="SSF56112">
    <property type="entry name" value="Protein kinase-like (PK-like)"/>
    <property type="match status" value="1"/>
</dbReference>
<dbReference type="InterPro" id="IPR000719">
    <property type="entry name" value="Prot_kinase_dom"/>
</dbReference>
<evidence type="ECO:0000256" key="2">
    <source>
        <dbReference type="ARBA" id="ARBA00011245"/>
    </source>
</evidence>
<comment type="subunit">
    <text evidence="2">Monomer.</text>
</comment>
<proteinExistence type="predicted"/>
<evidence type="ECO:0000256" key="8">
    <source>
        <dbReference type="ARBA" id="ARBA00022840"/>
    </source>
</evidence>
<dbReference type="FunFam" id="1.10.510.10:FF:000571">
    <property type="entry name" value="Maternal embryonic leucine zipper kinase"/>
    <property type="match status" value="1"/>
</dbReference>
<dbReference type="OMA" id="LPSKHWK"/>
<protein>
    <submittedName>
        <fullName evidence="13">Serine threonine-protein kinase plk4-like</fullName>
    </submittedName>
</protein>
<dbReference type="InterPro" id="IPR046437">
    <property type="entry name" value="Ser_Thr-PK_POLO_box_1_sf"/>
</dbReference>
<reference evidence="13 14" key="1">
    <citation type="submission" date="2014-06" db="EMBL/GenBank/DDBJ databases">
        <authorList>
            <person name="Swart Estienne"/>
        </authorList>
    </citation>
    <scope>NUCLEOTIDE SEQUENCE [LARGE SCALE GENOMIC DNA]</scope>
    <source>
        <strain evidence="13 14">130c</strain>
    </source>
</reference>
<feature type="domain" description="Protein kinase" evidence="10">
    <location>
        <begin position="4"/>
        <end position="261"/>
    </location>
</feature>
<dbReference type="InParanoid" id="A0A078B040"/>
<keyword evidence="5" id="KW-0808">Transferase</keyword>
<dbReference type="InterPro" id="IPR033699">
    <property type="entry name" value="POLO_box_Plk4_1"/>
</dbReference>
<dbReference type="InterPro" id="IPR033698">
    <property type="entry name" value="POLO_box_Plk4_2"/>
</dbReference>
<dbReference type="PROSITE" id="PS50011">
    <property type="entry name" value="PROTEIN_KINASE_DOM"/>
    <property type="match status" value="1"/>
</dbReference>
<dbReference type="Gene3D" id="3.30.1120.120">
    <property type="match status" value="1"/>
</dbReference>
<dbReference type="PROSITE" id="PS00108">
    <property type="entry name" value="PROTEIN_KINASE_ST"/>
    <property type="match status" value="1"/>
</dbReference>
<dbReference type="PANTHER" id="PTHR24345">
    <property type="entry name" value="SERINE/THREONINE-PROTEIN KINASE PLK"/>
    <property type="match status" value="1"/>
</dbReference>
<dbReference type="Proteomes" id="UP000039865">
    <property type="component" value="Unassembled WGS sequence"/>
</dbReference>
<feature type="domain" description="Cryptic POLO box 1 (CPB1)" evidence="11">
    <location>
        <begin position="421"/>
        <end position="516"/>
    </location>
</feature>
<gene>
    <name evidence="13" type="primary">Contig19129.g20286</name>
    <name evidence="13" type="ORF">STYLEM_16982</name>
</gene>
<dbReference type="PANTHER" id="PTHR24345:SF91">
    <property type="entry name" value="SERINE_THREONINE-PROTEIN KINASE PLK4"/>
    <property type="match status" value="1"/>
</dbReference>
<keyword evidence="7 13" id="KW-0418">Kinase</keyword>
<feature type="domain" description="Cryptic POLO box 2 (CPB2)" evidence="12">
    <location>
        <begin position="517"/>
        <end position="637"/>
    </location>
</feature>
<sequence length="637" mass="74854">MKDYIILDQIGRGANATVYKVQCHQDQRVLALKVTDKEKVAKSSQNGTLNREIMIHSKLKSPHIIELYQHFEDKENLYMLMEYQDCVDLYKQLKEHKQQCGYGFDEIKVAKIMKKVAKGVKYMHDLGYIHRDLKLSNILYTKDEQVKILDFGITIHIQDLMNSPNEQCGTPNYLSPEIGLKQAYDFKTDIWSLGCILYALFTGYPPFECPDSNGTIQRIIQCKYKMPQDLTEDAQDLISKMLVKDQKKRYTIDQVLAHSYLSKDESLMESQISKTNINYEHEEPQKFETINFEKESDPDNIYSAETPAFHEYLSSKNKQKSKILELQSKQSCSKNLQYEDIEAKENNYNFKQKQMKLSKIKQKLDERVNQVTQNILQQKAYHNPLQEIQIQPTSVKHQNQNIMVSDEQYSIDHKKKQKKNYEEIKLELISTIRLQPIKHQTPNGGYIKINKKGEVVQLLHKQQKKLYISPNGQSVSIKSLALENDYEVQYRFDRLPSKLKPWYKYAMDFVKVMKSKTPKIIYANEVLKCYMMENEPLANIEIEFLTQPKEKNSVKIFSQVGSEMIELTYRDKIIKSKVQSFLINLFQNYDDLDRQQQYYVDEAHKCISLCNEVNNQCHQNSEYPIIIDERLSNQESK</sequence>
<comment type="subcellular location">
    <subcellularLocation>
        <location evidence="1">Cytoplasm</location>
    </subcellularLocation>
</comment>
<organism evidence="13 14">
    <name type="scientific">Stylonychia lemnae</name>
    <name type="common">Ciliate</name>
    <dbReference type="NCBI Taxonomy" id="5949"/>
    <lineage>
        <taxon>Eukaryota</taxon>
        <taxon>Sar</taxon>
        <taxon>Alveolata</taxon>
        <taxon>Ciliophora</taxon>
        <taxon>Intramacronucleata</taxon>
        <taxon>Spirotrichea</taxon>
        <taxon>Stichotrichia</taxon>
        <taxon>Sporadotrichida</taxon>
        <taxon>Oxytrichidae</taxon>
        <taxon>Stylonychinae</taxon>
        <taxon>Stylonychia</taxon>
    </lineage>
</organism>
<dbReference type="PROSITE" id="PS00107">
    <property type="entry name" value="PROTEIN_KINASE_ATP"/>
    <property type="match status" value="1"/>
</dbReference>
<dbReference type="Gene3D" id="1.10.510.10">
    <property type="entry name" value="Transferase(Phosphotransferase) domain 1"/>
    <property type="match status" value="1"/>
</dbReference>
<evidence type="ECO:0000256" key="3">
    <source>
        <dbReference type="ARBA" id="ARBA00022490"/>
    </source>
</evidence>
<dbReference type="InterPro" id="IPR008271">
    <property type="entry name" value="Ser/Thr_kinase_AS"/>
</dbReference>
<dbReference type="PROSITE" id="PS51985">
    <property type="entry name" value="CPB2"/>
    <property type="match status" value="1"/>
</dbReference>
<dbReference type="Gene3D" id="3.30.200.20">
    <property type="entry name" value="Phosphorylase Kinase, domain 1"/>
    <property type="match status" value="1"/>
</dbReference>
<keyword evidence="8 9" id="KW-0067">ATP-binding</keyword>
<dbReference type="EMBL" id="CCKQ01016002">
    <property type="protein sequence ID" value="CDW87869.1"/>
    <property type="molecule type" value="Genomic_DNA"/>
</dbReference>
<evidence type="ECO:0000256" key="4">
    <source>
        <dbReference type="ARBA" id="ARBA00022527"/>
    </source>
</evidence>
<dbReference type="PROSITE" id="PS51984">
    <property type="entry name" value="CPB1"/>
    <property type="match status" value="1"/>
</dbReference>
<dbReference type="InterPro" id="IPR011009">
    <property type="entry name" value="Kinase-like_dom_sf"/>
</dbReference>
<evidence type="ECO:0000259" key="11">
    <source>
        <dbReference type="PROSITE" id="PS51984"/>
    </source>
</evidence>
<keyword evidence="6 9" id="KW-0547">Nucleotide-binding</keyword>
<accession>A0A078B040</accession>
<evidence type="ECO:0000256" key="9">
    <source>
        <dbReference type="PROSITE-ProRule" id="PRU10141"/>
    </source>
</evidence>
<evidence type="ECO:0000313" key="13">
    <source>
        <dbReference type="EMBL" id="CDW87869.1"/>
    </source>
</evidence>
<dbReference type="InterPro" id="IPR047108">
    <property type="entry name" value="Plk4-like_POLO_box_2_sf"/>
</dbReference>
<dbReference type="GO" id="GO:0005634">
    <property type="term" value="C:nucleus"/>
    <property type="evidence" value="ECO:0007669"/>
    <property type="project" value="TreeGrafter"/>
</dbReference>
<dbReference type="GO" id="GO:0005524">
    <property type="term" value="F:ATP binding"/>
    <property type="evidence" value="ECO:0007669"/>
    <property type="project" value="UniProtKB-UniRule"/>
</dbReference>
<dbReference type="GO" id="GO:0004674">
    <property type="term" value="F:protein serine/threonine kinase activity"/>
    <property type="evidence" value="ECO:0007669"/>
    <property type="project" value="UniProtKB-KW"/>
</dbReference>
<dbReference type="OrthoDB" id="408964at2759"/>
<evidence type="ECO:0000259" key="10">
    <source>
        <dbReference type="PROSITE" id="PS50011"/>
    </source>
</evidence>
<evidence type="ECO:0000313" key="14">
    <source>
        <dbReference type="Proteomes" id="UP000039865"/>
    </source>
</evidence>
<dbReference type="Gene3D" id="3.30.1120.130">
    <property type="match status" value="1"/>
</dbReference>
<keyword evidence="4" id="KW-0723">Serine/threonine-protein kinase</keyword>
<evidence type="ECO:0000256" key="6">
    <source>
        <dbReference type="ARBA" id="ARBA00022741"/>
    </source>
</evidence>
<dbReference type="SMART" id="SM00220">
    <property type="entry name" value="S_TKc"/>
    <property type="match status" value="1"/>
</dbReference>
<evidence type="ECO:0000256" key="5">
    <source>
        <dbReference type="ARBA" id="ARBA00022679"/>
    </source>
</evidence>
<dbReference type="Pfam" id="PF18409">
    <property type="entry name" value="Plk4_PB2"/>
    <property type="match status" value="1"/>
</dbReference>
<dbReference type="InterPro" id="IPR017441">
    <property type="entry name" value="Protein_kinase_ATP_BS"/>
</dbReference>
<dbReference type="Pfam" id="PF00069">
    <property type="entry name" value="Pkinase"/>
    <property type="match status" value="1"/>
</dbReference>
<dbReference type="FunFam" id="3.30.200.20:FF:000042">
    <property type="entry name" value="Aurora kinase A"/>
    <property type="match status" value="1"/>
</dbReference>
<feature type="binding site" evidence="9">
    <location>
        <position position="33"/>
    </location>
    <ligand>
        <name>ATP</name>
        <dbReference type="ChEBI" id="CHEBI:30616"/>
    </ligand>
</feature>
<dbReference type="AlphaFoldDB" id="A0A078B040"/>
<dbReference type="GO" id="GO:0005737">
    <property type="term" value="C:cytoplasm"/>
    <property type="evidence" value="ECO:0007669"/>
    <property type="project" value="UniProtKB-SubCell"/>
</dbReference>